<evidence type="ECO:0000313" key="7">
    <source>
        <dbReference type="EMBL" id="BBD77531.1"/>
    </source>
</evidence>
<evidence type="ECO:0000256" key="6">
    <source>
        <dbReference type="SAM" id="Phobius"/>
    </source>
</evidence>
<accession>A0A2Z6DYE0</accession>
<feature type="transmembrane region" description="Helical" evidence="6">
    <location>
        <begin position="170"/>
        <end position="189"/>
    </location>
</feature>
<dbReference type="KEGG" id="htl:HPTL_1267"/>
<keyword evidence="4 6" id="KW-0472">Membrane</keyword>
<keyword evidence="8" id="KW-1185">Reference proteome</keyword>
<evidence type="ECO:0000313" key="8">
    <source>
        <dbReference type="Proteomes" id="UP000262004"/>
    </source>
</evidence>
<dbReference type="Pfam" id="PF07264">
    <property type="entry name" value="EI24"/>
    <property type="match status" value="1"/>
</dbReference>
<evidence type="ECO:0000256" key="4">
    <source>
        <dbReference type="ARBA" id="ARBA00023136"/>
    </source>
</evidence>
<keyword evidence="2 6" id="KW-0812">Transmembrane</keyword>
<feature type="transmembrane region" description="Helical" evidence="6">
    <location>
        <begin position="40"/>
        <end position="63"/>
    </location>
</feature>
<evidence type="ECO:0000256" key="1">
    <source>
        <dbReference type="ARBA" id="ARBA00004141"/>
    </source>
</evidence>
<dbReference type="Proteomes" id="UP000262004">
    <property type="component" value="Chromosome"/>
</dbReference>
<evidence type="ECO:0000256" key="5">
    <source>
        <dbReference type="SAM" id="MobiDB-lite"/>
    </source>
</evidence>
<dbReference type="AlphaFoldDB" id="A0A2Z6DYE0"/>
<name>A0A2Z6DYE0_HYDTE</name>
<evidence type="ECO:0000256" key="2">
    <source>
        <dbReference type="ARBA" id="ARBA00022692"/>
    </source>
</evidence>
<evidence type="ECO:0008006" key="9">
    <source>
        <dbReference type="Google" id="ProtNLM"/>
    </source>
</evidence>
<evidence type="ECO:0000256" key="3">
    <source>
        <dbReference type="ARBA" id="ARBA00022989"/>
    </source>
</evidence>
<keyword evidence="3 6" id="KW-1133">Transmembrane helix</keyword>
<feature type="region of interest" description="Disordered" evidence="5">
    <location>
        <begin position="261"/>
        <end position="283"/>
    </location>
</feature>
<reference evidence="7 8" key="1">
    <citation type="submission" date="2018-04" db="EMBL/GenBank/DDBJ databases">
        <title>Complete genome sequence of Hydrogenophilus thermoluteolus TH-1.</title>
        <authorList>
            <person name="Arai H."/>
        </authorList>
    </citation>
    <scope>NUCLEOTIDE SEQUENCE [LARGE SCALE GENOMIC DNA]</scope>
    <source>
        <strain evidence="7 8">TH-1</strain>
    </source>
</reference>
<organism evidence="7 8">
    <name type="scientific">Hydrogenophilus thermoluteolus</name>
    <name type="common">Pseudomonas hydrogenothermophila</name>
    <dbReference type="NCBI Taxonomy" id="297"/>
    <lineage>
        <taxon>Bacteria</taxon>
        <taxon>Pseudomonadati</taxon>
        <taxon>Pseudomonadota</taxon>
        <taxon>Hydrogenophilia</taxon>
        <taxon>Hydrogenophilales</taxon>
        <taxon>Hydrogenophilaceae</taxon>
        <taxon>Hydrogenophilus</taxon>
    </lineage>
</organism>
<proteinExistence type="predicted"/>
<feature type="transmembrane region" description="Helical" evidence="6">
    <location>
        <begin position="101"/>
        <end position="124"/>
    </location>
</feature>
<protein>
    <recommendedName>
        <fullName evidence="9">EI24 domain-containing protein</fullName>
    </recommendedName>
</protein>
<feature type="transmembrane region" description="Helical" evidence="6">
    <location>
        <begin position="145"/>
        <end position="164"/>
    </location>
</feature>
<gene>
    <name evidence="7" type="ORF">HPTL_1267</name>
</gene>
<feature type="transmembrane region" description="Helical" evidence="6">
    <location>
        <begin position="215"/>
        <end position="232"/>
    </location>
</feature>
<dbReference type="EMBL" id="AP018558">
    <property type="protein sequence ID" value="BBD77531.1"/>
    <property type="molecule type" value="Genomic_DNA"/>
</dbReference>
<dbReference type="OrthoDB" id="5295525at2"/>
<dbReference type="InterPro" id="IPR059112">
    <property type="entry name" value="CysZ/EI24"/>
</dbReference>
<comment type="subcellular location">
    <subcellularLocation>
        <location evidence="1">Membrane</location>
        <topology evidence="1">Multi-pass membrane protein</topology>
    </subcellularLocation>
</comment>
<dbReference type="RefSeq" id="WP_119335261.1">
    <property type="nucleotide sequence ID" value="NZ_AP018558.1"/>
</dbReference>
<sequence>MTHAGSDAADFAGPRWPDGLSGLLWLALRRSLRTLLRGEAIGALIWPVLVASLIWLVVGALAWEPVTAMVGGWLEAAGSPDGAGAGDVPWWAGALAIGVKFAFWLGVIPLIYVTALVLLAVWTLPGLIRRIAQRDYSALEFRHGGSVAGSIVNTLVAVLLYLLGMVATLLLWWVPGALVLFPFVLTAWLNQRTFVYDCLSEVADRTELRRVAERYKGWLFAVGMVGALLLWIPFVNLLSPVLIGILFAHATLELLAWERGNGRTTPTSSREATETKPTWELLP</sequence>